<organism evidence="2 3">
    <name type="scientific">Streptomyces xanthochromogenes</name>
    <dbReference type="NCBI Taxonomy" id="67384"/>
    <lineage>
        <taxon>Bacteria</taxon>
        <taxon>Bacillati</taxon>
        <taxon>Actinomycetota</taxon>
        <taxon>Actinomycetes</taxon>
        <taxon>Kitasatosporales</taxon>
        <taxon>Streptomycetaceae</taxon>
        <taxon>Streptomyces</taxon>
    </lineage>
</organism>
<comment type="caution">
    <text evidence="2">The sequence shown here is derived from an EMBL/GenBank/DDBJ whole genome shotgun (WGS) entry which is preliminary data.</text>
</comment>
<reference evidence="3" key="1">
    <citation type="journal article" date="2019" name="Int. J. Syst. Evol. Microbiol.">
        <title>The Global Catalogue of Microorganisms (GCM) 10K type strain sequencing project: providing services to taxonomists for standard genome sequencing and annotation.</title>
        <authorList>
            <consortium name="The Broad Institute Genomics Platform"/>
            <consortium name="The Broad Institute Genome Sequencing Center for Infectious Disease"/>
            <person name="Wu L."/>
            <person name="Ma J."/>
        </authorList>
    </citation>
    <scope>NUCLEOTIDE SEQUENCE [LARGE SCALE GENOMIC DNA]</scope>
    <source>
        <strain evidence="3">JCM 4594</strain>
    </source>
</reference>
<keyword evidence="3" id="KW-1185">Reference proteome</keyword>
<evidence type="ECO:0000313" key="3">
    <source>
        <dbReference type="Proteomes" id="UP000600946"/>
    </source>
</evidence>
<protein>
    <submittedName>
        <fullName evidence="2">Uncharacterized protein</fullName>
    </submittedName>
</protein>
<accession>A0ABQ2ZHE1</accession>
<sequence length="178" mass="19083">MKTSAFVSPLPAAHSNVPDRRLAPRAPGQRPQPVPVLPVPDLSTVSKRRHGINRAALHAKDAGPLHVVLYALTGPDQDVHDQLTVARGHAAALGLPIAGPPIVDTLDHIDARTGGDNPLLRRGYTRALRMITEPGPVRGVVAASRSAVSASLHLYDAQLTWYADHRAGLWLARNETEI</sequence>
<dbReference type="Proteomes" id="UP000600946">
    <property type="component" value="Unassembled WGS sequence"/>
</dbReference>
<evidence type="ECO:0000313" key="2">
    <source>
        <dbReference type="EMBL" id="GGY13612.1"/>
    </source>
</evidence>
<feature type="region of interest" description="Disordered" evidence="1">
    <location>
        <begin position="1"/>
        <end position="41"/>
    </location>
</feature>
<name>A0ABQ2ZHE1_9ACTN</name>
<proteinExistence type="predicted"/>
<evidence type="ECO:0000256" key="1">
    <source>
        <dbReference type="SAM" id="MobiDB-lite"/>
    </source>
</evidence>
<gene>
    <name evidence="2" type="ORF">GCM10010326_01120</name>
</gene>
<dbReference type="EMBL" id="BMUU01000001">
    <property type="protein sequence ID" value="GGY13612.1"/>
    <property type="molecule type" value="Genomic_DNA"/>
</dbReference>